<dbReference type="Proteomes" id="UP000295830">
    <property type="component" value="Unassembled WGS sequence"/>
</dbReference>
<protein>
    <recommendedName>
        <fullName evidence="4">Tetratricopeptide repeat protein</fullName>
    </recommendedName>
</protein>
<dbReference type="PROSITE" id="PS51257">
    <property type="entry name" value="PROKAR_LIPOPROTEIN"/>
    <property type="match status" value="1"/>
</dbReference>
<name>A0A4R7JV34_9GAMM</name>
<gene>
    <name evidence="2" type="ORF">DES49_1848</name>
</gene>
<dbReference type="AlphaFoldDB" id="A0A4R7JV34"/>
<evidence type="ECO:0000313" key="2">
    <source>
        <dbReference type="EMBL" id="TDT41746.1"/>
    </source>
</evidence>
<evidence type="ECO:0000256" key="1">
    <source>
        <dbReference type="SAM" id="SignalP"/>
    </source>
</evidence>
<proteinExistence type="predicted"/>
<organism evidence="2 3">
    <name type="scientific">Halospina denitrificans</name>
    <dbReference type="NCBI Taxonomy" id="332522"/>
    <lineage>
        <taxon>Bacteria</taxon>
        <taxon>Pseudomonadati</taxon>
        <taxon>Pseudomonadota</taxon>
        <taxon>Gammaproteobacteria</taxon>
        <taxon>Halospina</taxon>
    </lineage>
</organism>
<evidence type="ECO:0008006" key="4">
    <source>
        <dbReference type="Google" id="ProtNLM"/>
    </source>
</evidence>
<evidence type="ECO:0000313" key="3">
    <source>
        <dbReference type="Proteomes" id="UP000295830"/>
    </source>
</evidence>
<comment type="caution">
    <text evidence="2">The sequence shown here is derived from an EMBL/GenBank/DDBJ whole genome shotgun (WGS) entry which is preliminary data.</text>
</comment>
<keyword evidence="1" id="KW-0732">Signal</keyword>
<accession>A0A4R7JV34</accession>
<keyword evidence="3" id="KW-1185">Reference proteome</keyword>
<dbReference type="EMBL" id="SOAX01000003">
    <property type="protein sequence ID" value="TDT41746.1"/>
    <property type="molecule type" value="Genomic_DNA"/>
</dbReference>
<dbReference type="OrthoDB" id="6388209at2"/>
<sequence length="177" mass="19377">MKRNSGGTKLKRALVGTLTAVVAASVLQGCAGASIAGPTYAAAGTAAAVLHKKRQEFRTNLNRDYNVYKGIFAASECDPEEYQVSPKIMEYLEESAPQEDGYAEAQEILVGIYQDETLATNVRAHALYLMALTEAEKENGSREKARAYLRRVKKEFPGTHDCAVDVMLEKGRIITNM</sequence>
<dbReference type="RefSeq" id="WP_133736089.1">
    <property type="nucleotide sequence ID" value="NZ_SOAX01000003.1"/>
</dbReference>
<feature type="chain" id="PRO_5020687198" description="Tetratricopeptide repeat protein" evidence="1">
    <location>
        <begin position="37"/>
        <end position="177"/>
    </location>
</feature>
<feature type="signal peptide" evidence="1">
    <location>
        <begin position="1"/>
        <end position="36"/>
    </location>
</feature>
<reference evidence="2 3" key="1">
    <citation type="submission" date="2019-03" db="EMBL/GenBank/DDBJ databases">
        <title>Genomic Encyclopedia of Type Strains, Phase IV (KMG-IV): sequencing the most valuable type-strain genomes for metagenomic binning, comparative biology and taxonomic classification.</title>
        <authorList>
            <person name="Goeker M."/>
        </authorList>
    </citation>
    <scope>NUCLEOTIDE SEQUENCE [LARGE SCALE GENOMIC DNA]</scope>
    <source>
        <strain evidence="2 3">DSM 15505</strain>
    </source>
</reference>